<evidence type="ECO:0000313" key="2">
    <source>
        <dbReference type="EMBL" id="MTU03519.1"/>
    </source>
</evidence>
<evidence type="ECO:0000313" key="3">
    <source>
        <dbReference type="Proteomes" id="UP000443070"/>
    </source>
</evidence>
<sequence>MEKLTNYDFETLHRCPWGGDETPTEFLYKDFMGCEIVRCQECGLVFAKQRLNKTGLAKYWKDYLSRVHLHDSKAVEQRNKMYEIDFQLISEHVTKGKVLDVGCGNGSFLKLFEINGYDASGVEFGKEAADTAGNEHKIYYGEFPNLEFKDKYDLIIFRGVLQYVPDPKAYLEKAIGILADNGHIFITAQPNMESLCFNLFKENFTQSVTGVDFIGYTEKLFNEYFKTKGLKKITDKYFYEETPYANVEEDILRVAKAIEYKRKNQEITFKAPAFYGNMMSLVYKV</sequence>
<proteinExistence type="predicted"/>
<dbReference type="SUPFAM" id="SSF53335">
    <property type="entry name" value="S-adenosyl-L-methionine-dependent methyltransferases"/>
    <property type="match status" value="1"/>
</dbReference>
<dbReference type="AlphaFoldDB" id="A0A7X2XER9"/>
<dbReference type="PANTHER" id="PTHR43861">
    <property type="entry name" value="TRANS-ACONITATE 2-METHYLTRANSFERASE-RELATED"/>
    <property type="match status" value="1"/>
</dbReference>
<dbReference type="Gene3D" id="3.40.50.150">
    <property type="entry name" value="Vaccinia Virus protein VP39"/>
    <property type="match status" value="1"/>
</dbReference>
<dbReference type="OrthoDB" id="1665499at2"/>
<keyword evidence="1" id="KW-0489">Methyltransferase</keyword>
<evidence type="ECO:0000313" key="4">
    <source>
        <dbReference type="Proteomes" id="UP000484547"/>
    </source>
</evidence>
<dbReference type="CDD" id="cd02440">
    <property type="entry name" value="AdoMet_MTases"/>
    <property type="match status" value="1"/>
</dbReference>
<dbReference type="EMBL" id="WNBW01000001">
    <property type="protein sequence ID" value="MTU03519.1"/>
    <property type="molecule type" value="Genomic_DNA"/>
</dbReference>
<dbReference type="Proteomes" id="UP000484547">
    <property type="component" value="Unassembled WGS sequence"/>
</dbReference>
<evidence type="ECO:0000313" key="1">
    <source>
        <dbReference type="EMBL" id="MTT75386.1"/>
    </source>
</evidence>
<dbReference type="PANTHER" id="PTHR43861:SF6">
    <property type="entry name" value="METHYLTRANSFERASE TYPE 11"/>
    <property type="match status" value="1"/>
</dbReference>
<reference evidence="3 4" key="1">
    <citation type="journal article" date="2019" name="Nat. Med.">
        <title>A library of human gut bacterial isolates paired with longitudinal multiomics data enables mechanistic microbiome research.</title>
        <authorList>
            <person name="Poyet M."/>
            <person name="Groussin M."/>
            <person name="Gibbons S.M."/>
            <person name="Avila-Pacheco J."/>
            <person name="Jiang X."/>
            <person name="Kearney S.M."/>
            <person name="Perrotta A.R."/>
            <person name="Berdy B."/>
            <person name="Zhao S."/>
            <person name="Lieberman T.D."/>
            <person name="Swanson P.K."/>
            <person name="Smith M."/>
            <person name="Roesemann S."/>
            <person name="Alexander J.E."/>
            <person name="Rich S.A."/>
            <person name="Livny J."/>
            <person name="Vlamakis H."/>
            <person name="Clish C."/>
            <person name="Bullock K."/>
            <person name="Deik A."/>
            <person name="Scott J."/>
            <person name="Pierce K.A."/>
            <person name="Xavier R.J."/>
            <person name="Alm E.J."/>
        </authorList>
    </citation>
    <scope>NUCLEOTIDE SEQUENCE [LARGE SCALE GENOMIC DNA]</scope>
    <source>
        <strain evidence="1 4">BIOML-A13</strain>
        <strain evidence="2 3">BIOML-A3</strain>
    </source>
</reference>
<name>A0A7X2XER9_9FIRM</name>
<dbReference type="GO" id="GO:0032259">
    <property type="term" value="P:methylation"/>
    <property type="evidence" value="ECO:0007669"/>
    <property type="project" value="UniProtKB-KW"/>
</dbReference>
<gene>
    <name evidence="1" type="ORF">GMD11_03750</name>
    <name evidence="2" type="ORF">GMD18_03755</name>
</gene>
<keyword evidence="1" id="KW-0808">Transferase</keyword>
<dbReference type="InterPro" id="IPR029063">
    <property type="entry name" value="SAM-dependent_MTases_sf"/>
</dbReference>
<keyword evidence="3" id="KW-1185">Reference proteome</keyword>
<dbReference type="EMBL" id="WNBM01000001">
    <property type="protein sequence ID" value="MTT75386.1"/>
    <property type="molecule type" value="Genomic_DNA"/>
</dbReference>
<protein>
    <submittedName>
        <fullName evidence="1">Methyltransferase domain-containing protein</fullName>
    </submittedName>
</protein>
<organism evidence="1 4">
    <name type="scientific">Phascolarctobacterium faecium</name>
    <dbReference type="NCBI Taxonomy" id="33025"/>
    <lineage>
        <taxon>Bacteria</taxon>
        <taxon>Bacillati</taxon>
        <taxon>Bacillota</taxon>
        <taxon>Negativicutes</taxon>
        <taxon>Acidaminococcales</taxon>
        <taxon>Acidaminococcaceae</taxon>
        <taxon>Phascolarctobacterium</taxon>
    </lineage>
</organism>
<comment type="caution">
    <text evidence="1">The sequence shown here is derived from an EMBL/GenBank/DDBJ whole genome shotgun (WGS) entry which is preliminary data.</text>
</comment>
<dbReference type="Pfam" id="PF13489">
    <property type="entry name" value="Methyltransf_23"/>
    <property type="match status" value="1"/>
</dbReference>
<accession>A0A7X2XER9</accession>
<dbReference type="GO" id="GO:0008168">
    <property type="term" value="F:methyltransferase activity"/>
    <property type="evidence" value="ECO:0007669"/>
    <property type="project" value="UniProtKB-KW"/>
</dbReference>
<dbReference type="Proteomes" id="UP000443070">
    <property type="component" value="Unassembled WGS sequence"/>
</dbReference>
<dbReference type="RefSeq" id="WP_149877371.1">
    <property type="nucleotide sequence ID" value="NZ_WNBG01000001.1"/>
</dbReference>